<dbReference type="AlphaFoldDB" id="A0A7J7NZA3"/>
<sequence length="267" mass="30314">MVKLSGKSGEKVTEGRSAMVDDLKEVVERARLAVLHGKEDTSKMVFRLVKGIWLGIEEEKIELKKLQVETKANLDEMVEERDRLGSNLMLKGYSEEEVDAIKADTYAVEEDEKEAEVVGIVDDLMVFLARRCLTIKGMTSSSLKVVVRREMSLKIDDLEFGLVRERETSKSLLSTQAELQGESSGRGDQSKGIVGEEERRIIERYSGKERVECSNSEARVVELNMNLAELSKYIKNLEENVIYHTKADAEMTEQENEYARIVSRLEK</sequence>
<comment type="caution">
    <text evidence="2">The sequence shown here is derived from an EMBL/GenBank/DDBJ whole genome shotgun (WGS) entry which is preliminary data.</text>
</comment>
<evidence type="ECO:0000256" key="1">
    <source>
        <dbReference type="SAM" id="MobiDB-lite"/>
    </source>
</evidence>
<organism evidence="2 3">
    <name type="scientific">Kingdonia uniflora</name>
    <dbReference type="NCBI Taxonomy" id="39325"/>
    <lineage>
        <taxon>Eukaryota</taxon>
        <taxon>Viridiplantae</taxon>
        <taxon>Streptophyta</taxon>
        <taxon>Embryophyta</taxon>
        <taxon>Tracheophyta</taxon>
        <taxon>Spermatophyta</taxon>
        <taxon>Magnoliopsida</taxon>
        <taxon>Ranunculales</taxon>
        <taxon>Circaeasteraceae</taxon>
        <taxon>Kingdonia</taxon>
    </lineage>
</organism>
<feature type="region of interest" description="Disordered" evidence="1">
    <location>
        <begin position="173"/>
        <end position="193"/>
    </location>
</feature>
<dbReference type="Proteomes" id="UP000541444">
    <property type="component" value="Unassembled WGS sequence"/>
</dbReference>
<feature type="compositionally biased region" description="Polar residues" evidence="1">
    <location>
        <begin position="173"/>
        <end position="187"/>
    </location>
</feature>
<protein>
    <submittedName>
        <fullName evidence="2">Uncharacterized protein</fullName>
    </submittedName>
</protein>
<gene>
    <name evidence="2" type="ORF">GIB67_007038</name>
</gene>
<evidence type="ECO:0000313" key="3">
    <source>
        <dbReference type="Proteomes" id="UP000541444"/>
    </source>
</evidence>
<feature type="non-terminal residue" evidence="2">
    <location>
        <position position="1"/>
    </location>
</feature>
<proteinExistence type="predicted"/>
<accession>A0A7J7NZA3</accession>
<keyword evidence="3" id="KW-1185">Reference proteome</keyword>
<dbReference type="EMBL" id="JACGCM010000427">
    <property type="protein sequence ID" value="KAF6172525.1"/>
    <property type="molecule type" value="Genomic_DNA"/>
</dbReference>
<name>A0A7J7NZA3_9MAGN</name>
<evidence type="ECO:0000313" key="2">
    <source>
        <dbReference type="EMBL" id="KAF6172525.1"/>
    </source>
</evidence>
<reference evidence="2 3" key="1">
    <citation type="journal article" date="2020" name="IScience">
        <title>Genome Sequencing of the Endangered Kingdonia uniflora (Circaeasteraceae, Ranunculales) Reveals Potential Mechanisms of Evolutionary Specialization.</title>
        <authorList>
            <person name="Sun Y."/>
            <person name="Deng T."/>
            <person name="Zhang A."/>
            <person name="Moore M.J."/>
            <person name="Landis J.B."/>
            <person name="Lin N."/>
            <person name="Zhang H."/>
            <person name="Zhang X."/>
            <person name="Huang J."/>
            <person name="Zhang X."/>
            <person name="Sun H."/>
            <person name="Wang H."/>
        </authorList>
    </citation>
    <scope>NUCLEOTIDE SEQUENCE [LARGE SCALE GENOMIC DNA]</scope>
    <source>
        <strain evidence="2">TB1705</strain>
        <tissue evidence="2">Leaf</tissue>
    </source>
</reference>